<proteinExistence type="predicted"/>
<organism evidence="1 3">
    <name type="scientific">Dendrothele bispora (strain CBS 962.96)</name>
    <dbReference type="NCBI Taxonomy" id="1314807"/>
    <lineage>
        <taxon>Eukaryota</taxon>
        <taxon>Fungi</taxon>
        <taxon>Dikarya</taxon>
        <taxon>Basidiomycota</taxon>
        <taxon>Agaricomycotina</taxon>
        <taxon>Agaricomycetes</taxon>
        <taxon>Agaricomycetidae</taxon>
        <taxon>Agaricales</taxon>
        <taxon>Agaricales incertae sedis</taxon>
        <taxon>Dendrothele</taxon>
    </lineage>
</organism>
<protein>
    <submittedName>
        <fullName evidence="1">Uncharacterized protein</fullName>
    </submittedName>
</protein>
<gene>
    <name evidence="2" type="ORF">K435DRAFT_784106</name>
    <name evidence="1" type="ORF">K435DRAFT_786392</name>
</gene>
<dbReference type="Proteomes" id="UP000297245">
    <property type="component" value="Unassembled WGS sequence"/>
</dbReference>
<evidence type="ECO:0000313" key="3">
    <source>
        <dbReference type="Proteomes" id="UP000297245"/>
    </source>
</evidence>
<keyword evidence="3" id="KW-1185">Reference proteome</keyword>
<sequence>MSSLCSTKSILPILGPSTFPRLRWFDDHATQLPMTIFCHYLSNSIGSSSNSSSSDSSSAP</sequence>
<dbReference type="AlphaFoldDB" id="A0A4V6T4X2"/>
<dbReference type="EMBL" id="ML180262">
    <property type="protein sequence ID" value="THU78105.1"/>
    <property type="molecule type" value="Genomic_DNA"/>
</dbReference>
<evidence type="ECO:0000313" key="2">
    <source>
        <dbReference type="EMBL" id="THU83691.1"/>
    </source>
</evidence>
<accession>A0A4V6T4X2</accession>
<reference evidence="1 3" key="1">
    <citation type="journal article" date="2019" name="Nat. Ecol. Evol.">
        <title>Megaphylogeny resolves global patterns of mushroom evolution.</title>
        <authorList>
            <person name="Varga T."/>
            <person name="Krizsan K."/>
            <person name="Foldi C."/>
            <person name="Dima B."/>
            <person name="Sanchez-Garcia M."/>
            <person name="Sanchez-Ramirez S."/>
            <person name="Szollosi G.J."/>
            <person name="Szarkandi J.G."/>
            <person name="Papp V."/>
            <person name="Albert L."/>
            <person name="Andreopoulos W."/>
            <person name="Angelini C."/>
            <person name="Antonin V."/>
            <person name="Barry K.W."/>
            <person name="Bougher N.L."/>
            <person name="Buchanan P."/>
            <person name="Buyck B."/>
            <person name="Bense V."/>
            <person name="Catcheside P."/>
            <person name="Chovatia M."/>
            <person name="Cooper J."/>
            <person name="Damon W."/>
            <person name="Desjardin D."/>
            <person name="Finy P."/>
            <person name="Geml J."/>
            <person name="Haridas S."/>
            <person name="Hughes K."/>
            <person name="Justo A."/>
            <person name="Karasinski D."/>
            <person name="Kautmanova I."/>
            <person name="Kiss B."/>
            <person name="Kocsube S."/>
            <person name="Kotiranta H."/>
            <person name="LaButti K.M."/>
            <person name="Lechner B.E."/>
            <person name="Liimatainen K."/>
            <person name="Lipzen A."/>
            <person name="Lukacs Z."/>
            <person name="Mihaltcheva S."/>
            <person name="Morgado L.N."/>
            <person name="Niskanen T."/>
            <person name="Noordeloos M.E."/>
            <person name="Ohm R.A."/>
            <person name="Ortiz-Santana B."/>
            <person name="Ovrebo C."/>
            <person name="Racz N."/>
            <person name="Riley R."/>
            <person name="Savchenko A."/>
            <person name="Shiryaev A."/>
            <person name="Soop K."/>
            <person name="Spirin V."/>
            <person name="Szebenyi C."/>
            <person name="Tomsovsky M."/>
            <person name="Tulloss R.E."/>
            <person name="Uehling J."/>
            <person name="Grigoriev I.V."/>
            <person name="Vagvolgyi C."/>
            <person name="Papp T."/>
            <person name="Martin F.M."/>
            <person name="Miettinen O."/>
            <person name="Hibbett D.S."/>
            <person name="Nagy L.G."/>
        </authorList>
    </citation>
    <scope>NUCLEOTIDE SEQUENCE [LARGE SCALE GENOMIC DNA]</scope>
    <source>
        <strain evidence="1 3">CBS 962.96</strain>
    </source>
</reference>
<dbReference type="EMBL" id="ML179647">
    <property type="protein sequence ID" value="THU83691.1"/>
    <property type="molecule type" value="Genomic_DNA"/>
</dbReference>
<evidence type="ECO:0000313" key="1">
    <source>
        <dbReference type="EMBL" id="THU78105.1"/>
    </source>
</evidence>
<name>A0A4V6T4X2_DENBC</name>